<evidence type="ECO:0000313" key="3">
    <source>
        <dbReference type="Proteomes" id="UP000824469"/>
    </source>
</evidence>
<evidence type="ECO:0000313" key="2">
    <source>
        <dbReference type="EMBL" id="KAH9294650.1"/>
    </source>
</evidence>
<keyword evidence="3" id="KW-1185">Reference proteome</keyword>
<evidence type="ECO:0000256" key="1">
    <source>
        <dbReference type="SAM" id="MobiDB-lite"/>
    </source>
</evidence>
<feature type="non-terminal residue" evidence="2">
    <location>
        <position position="167"/>
    </location>
</feature>
<dbReference type="EMBL" id="JAHRHJ020000011">
    <property type="protein sequence ID" value="KAH9294650.1"/>
    <property type="molecule type" value="Genomic_DNA"/>
</dbReference>
<reference evidence="2 3" key="1">
    <citation type="journal article" date="2021" name="Nat. Plants">
        <title>The Taxus genome provides insights into paclitaxel biosynthesis.</title>
        <authorList>
            <person name="Xiong X."/>
            <person name="Gou J."/>
            <person name="Liao Q."/>
            <person name="Li Y."/>
            <person name="Zhou Q."/>
            <person name="Bi G."/>
            <person name="Li C."/>
            <person name="Du R."/>
            <person name="Wang X."/>
            <person name="Sun T."/>
            <person name="Guo L."/>
            <person name="Liang H."/>
            <person name="Lu P."/>
            <person name="Wu Y."/>
            <person name="Zhang Z."/>
            <person name="Ro D.K."/>
            <person name="Shang Y."/>
            <person name="Huang S."/>
            <person name="Yan J."/>
        </authorList>
    </citation>
    <scope>NUCLEOTIDE SEQUENCE [LARGE SCALE GENOMIC DNA]</scope>
    <source>
        <strain evidence="2">Ta-2019</strain>
    </source>
</reference>
<comment type="caution">
    <text evidence="2">The sequence shown here is derived from an EMBL/GenBank/DDBJ whole genome shotgun (WGS) entry which is preliminary data.</text>
</comment>
<accession>A0AA38C7H6</accession>
<name>A0AA38C7H6_TAXCH</name>
<dbReference type="AlphaFoldDB" id="A0AA38C7H6"/>
<sequence length="167" mass="18622">VCGPQVCLLQRPNLDWRLNQNGNVGDNTSTPCHVPLLPDVDVATRVLVIERSVLSVATSGLVVLESLSPSVGQPFAFAGYISDSSENKKDDSEASAETGEEDDIGDELNTSSEIPEILSPKPMEKFHKMVEYFEEMRWEFYDRKIMAQPNHSIYVGSFPFHVDPHQL</sequence>
<protein>
    <submittedName>
        <fullName evidence="2">Uncharacterized protein</fullName>
    </submittedName>
</protein>
<dbReference type="Proteomes" id="UP000824469">
    <property type="component" value="Unassembled WGS sequence"/>
</dbReference>
<feature type="region of interest" description="Disordered" evidence="1">
    <location>
        <begin position="82"/>
        <end position="115"/>
    </location>
</feature>
<gene>
    <name evidence="2" type="ORF">KI387_038238</name>
</gene>
<organism evidence="2 3">
    <name type="scientific">Taxus chinensis</name>
    <name type="common">Chinese yew</name>
    <name type="synonym">Taxus wallichiana var. chinensis</name>
    <dbReference type="NCBI Taxonomy" id="29808"/>
    <lineage>
        <taxon>Eukaryota</taxon>
        <taxon>Viridiplantae</taxon>
        <taxon>Streptophyta</taxon>
        <taxon>Embryophyta</taxon>
        <taxon>Tracheophyta</taxon>
        <taxon>Spermatophyta</taxon>
        <taxon>Pinopsida</taxon>
        <taxon>Pinidae</taxon>
        <taxon>Conifers II</taxon>
        <taxon>Cupressales</taxon>
        <taxon>Taxaceae</taxon>
        <taxon>Taxus</taxon>
    </lineage>
</organism>
<proteinExistence type="predicted"/>
<feature type="non-terminal residue" evidence="2">
    <location>
        <position position="1"/>
    </location>
</feature>